<evidence type="ECO:0000256" key="8">
    <source>
        <dbReference type="PIRSR" id="PIRSR601461-1"/>
    </source>
</evidence>
<dbReference type="SUPFAM" id="SSF50630">
    <property type="entry name" value="Acid proteases"/>
    <property type="match status" value="1"/>
</dbReference>
<gene>
    <name evidence="13" type="primary">opsB</name>
    <name evidence="13" type="ORF">CFO_g1687</name>
</gene>
<dbReference type="InterPro" id="IPR033876">
    <property type="entry name" value="SAP-like"/>
</dbReference>
<dbReference type="CDD" id="cd05474">
    <property type="entry name" value="SAP_like"/>
    <property type="match status" value="1"/>
</dbReference>
<evidence type="ECO:0000256" key="9">
    <source>
        <dbReference type="RuleBase" id="RU000454"/>
    </source>
</evidence>
<protein>
    <recommendedName>
        <fullName evidence="7">Probable aspartic-type endopeptidase OPSB</fullName>
    </recommendedName>
    <alternativeName>
        <fullName evidence="6">Probable aspartic-type endopeptidase opsB</fullName>
    </alternativeName>
</protein>
<dbReference type="InterPro" id="IPR001461">
    <property type="entry name" value="Aspartic_peptidase_A1"/>
</dbReference>
<dbReference type="PRINTS" id="PR00792">
    <property type="entry name" value="PEPSIN"/>
</dbReference>
<feature type="compositionally biased region" description="Polar residues" evidence="10">
    <location>
        <begin position="21"/>
        <end position="43"/>
    </location>
</feature>
<dbReference type="GO" id="GO:0004190">
    <property type="term" value="F:aspartic-type endopeptidase activity"/>
    <property type="evidence" value="ECO:0007669"/>
    <property type="project" value="UniProtKB-KW"/>
</dbReference>
<evidence type="ECO:0000256" key="2">
    <source>
        <dbReference type="ARBA" id="ARBA00022670"/>
    </source>
</evidence>
<reference evidence="13 14" key="1">
    <citation type="submission" date="2015-04" db="EMBL/GenBank/DDBJ databases">
        <title>Genome sequence of Ceratocystis platani, a major pathogen of plane trees.</title>
        <authorList>
            <person name="Belbahri L."/>
        </authorList>
    </citation>
    <scope>NUCLEOTIDE SEQUENCE [LARGE SCALE GENOMIC DNA]</scope>
    <source>
        <strain evidence="13 14">CFO</strain>
    </source>
</reference>
<dbReference type="GO" id="GO:0006508">
    <property type="term" value="P:proteolysis"/>
    <property type="evidence" value="ECO:0007669"/>
    <property type="project" value="UniProtKB-KW"/>
</dbReference>
<evidence type="ECO:0000313" key="14">
    <source>
        <dbReference type="Proteomes" id="UP000034841"/>
    </source>
</evidence>
<dbReference type="PANTHER" id="PTHR47966:SF65">
    <property type="entry name" value="ASPARTIC-TYPE ENDOPEPTIDASE"/>
    <property type="match status" value="1"/>
</dbReference>
<keyword evidence="4 9" id="KW-0064">Aspartyl protease</keyword>
<dbReference type="PROSITE" id="PS51767">
    <property type="entry name" value="PEPTIDASE_A1"/>
    <property type="match status" value="1"/>
</dbReference>
<feature type="signal peptide" evidence="11">
    <location>
        <begin position="1"/>
        <end position="16"/>
    </location>
</feature>
<evidence type="ECO:0000256" key="4">
    <source>
        <dbReference type="ARBA" id="ARBA00022750"/>
    </source>
</evidence>
<evidence type="ECO:0000256" key="5">
    <source>
        <dbReference type="ARBA" id="ARBA00022801"/>
    </source>
</evidence>
<keyword evidence="5 9" id="KW-0378">Hydrolase</keyword>
<dbReference type="Gene3D" id="2.40.70.10">
    <property type="entry name" value="Acid Proteases"/>
    <property type="match status" value="2"/>
</dbReference>
<comment type="similarity">
    <text evidence="1 9">Belongs to the peptidase A1 family.</text>
</comment>
<keyword evidence="14" id="KW-1185">Reference proteome</keyword>
<name>A0A0F8BTN8_CERFI</name>
<evidence type="ECO:0000256" key="10">
    <source>
        <dbReference type="SAM" id="MobiDB-lite"/>
    </source>
</evidence>
<proteinExistence type="inferred from homology"/>
<evidence type="ECO:0000256" key="6">
    <source>
        <dbReference type="ARBA" id="ARBA00067536"/>
    </source>
</evidence>
<dbReference type="InterPro" id="IPR033121">
    <property type="entry name" value="PEPTIDASE_A1"/>
</dbReference>
<dbReference type="OrthoDB" id="771136at2759"/>
<sequence>MLLQILLTVATLGISAAPTEPTVQSKSQPQSRVVSLSTQRSTVTDPVKRDRLRRRDTVETSLDNLQTLYFANGSVGTPAQSVRMHLDTGSSDLWVNYQDSTLCQSQGDPCAQSGTYNPNSSSTYQYVGSYFNITYMDGTSASGDYVTDTFTIGGSNLTNFQFGIGYSSSSSQAILGIGYPINEVQVGRAGMDPYANLPQKMVDEGLIPSRTYSLYLNDLDANTGTLLFGGVDSEKYEGTLYTVPIQSDNNVYSEFLVTLTGITIGSTTLGENMAQAVLLDSGSSLTYLPNSVANAIYDKVGAYYVAAEQVAFVPCNTVDDSGFDLAFNFSGASITVKIDELVLSVQDVQGNDVTFTNGEQACLFGIAPTNSSTVVMGDTFLRSAYVVYNLDRNEISMAQTKFNTTASNIQEIGADGASVPGATAVSNPVQATTGVVSGSQSSSSRTSSAGTHEAVPRSVVVASTLLIISFVVF</sequence>
<organism evidence="13 14">
    <name type="scientific">Ceratocystis fimbriata f. sp. platani</name>
    <dbReference type="NCBI Taxonomy" id="88771"/>
    <lineage>
        <taxon>Eukaryota</taxon>
        <taxon>Fungi</taxon>
        <taxon>Dikarya</taxon>
        <taxon>Ascomycota</taxon>
        <taxon>Pezizomycotina</taxon>
        <taxon>Sordariomycetes</taxon>
        <taxon>Hypocreomycetidae</taxon>
        <taxon>Microascales</taxon>
        <taxon>Ceratocystidaceae</taxon>
        <taxon>Ceratocystis</taxon>
    </lineage>
</organism>
<feature type="domain" description="Peptidase A1" evidence="12">
    <location>
        <begin position="69"/>
        <end position="398"/>
    </location>
</feature>
<comment type="caution">
    <text evidence="13">The sequence shown here is derived from an EMBL/GenBank/DDBJ whole genome shotgun (WGS) entry which is preliminary data.</text>
</comment>
<evidence type="ECO:0000259" key="12">
    <source>
        <dbReference type="PROSITE" id="PS51767"/>
    </source>
</evidence>
<evidence type="ECO:0000256" key="11">
    <source>
        <dbReference type="SAM" id="SignalP"/>
    </source>
</evidence>
<feature type="chain" id="PRO_5002527609" description="Probable aspartic-type endopeptidase OPSB" evidence="11">
    <location>
        <begin position="17"/>
        <end position="473"/>
    </location>
</feature>
<dbReference type="InterPro" id="IPR001969">
    <property type="entry name" value="Aspartic_peptidase_AS"/>
</dbReference>
<evidence type="ECO:0000256" key="7">
    <source>
        <dbReference type="ARBA" id="ARBA00068059"/>
    </source>
</evidence>
<dbReference type="Pfam" id="PF00026">
    <property type="entry name" value="Asp"/>
    <property type="match status" value="1"/>
</dbReference>
<dbReference type="AlphaFoldDB" id="A0A0F8BTN8"/>
<feature type="active site" evidence="8">
    <location>
        <position position="280"/>
    </location>
</feature>
<evidence type="ECO:0000256" key="1">
    <source>
        <dbReference type="ARBA" id="ARBA00007447"/>
    </source>
</evidence>
<evidence type="ECO:0000313" key="13">
    <source>
        <dbReference type="EMBL" id="KKF95943.1"/>
    </source>
</evidence>
<dbReference type="FunFam" id="2.40.70.10:FF:000011">
    <property type="entry name" value="Aspartic protease"/>
    <property type="match status" value="1"/>
</dbReference>
<dbReference type="InterPro" id="IPR021109">
    <property type="entry name" value="Peptidase_aspartic_dom_sf"/>
</dbReference>
<dbReference type="PROSITE" id="PS00141">
    <property type="entry name" value="ASP_PROTEASE"/>
    <property type="match status" value="1"/>
</dbReference>
<keyword evidence="3 11" id="KW-0732">Signal</keyword>
<keyword evidence="2 9" id="KW-0645">Protease</keyword>
<accession>A0A0F8BTN8</accession>
<feature type="active site" evidence="8">
    <location>
        <position position="87"/>
    </location>
</feature>
<dbReference type="EMBL" id="LBBL01000069">
    <property type="protein sequence ID" value="KKF95943.1"/>
    <property type="molecule type" value="Genomic_DNA"/>
</dbReference>
<dbReference type="Proteomes" id="UP000034841">
    <property type="component" value="Unassembled WGS sequence"/>
</dbReference>
<evidence type="ECO:0000256" key="3">
    <source>
        <dbReference type="ARBA" id="ARBA00022729"/>
    </source>
</evidence>
<dbReference type="PANTHER" id="PTHR47966">
    <property type="entry name" value="BETA-SITE APP-CLEAVING ENZYME, ISOFORM A-RELATED"/>
    <property type="match status" value="1"/>
</dbReference>
<feature type="region of interest" description="Disordered" evidence="10">
    <location>
        <begin position="19"/>
        <end position="43"/>
    </location>
</feature>